<reference evidence="3" key="1">
    <citation type="submission" date="2022-03" db="EMBL/GenBank/DDBJ databases">
        <title>Identification of a novel bacterium isolated from mangrove sediments.</title>
        <authorList>
            <person name="Pan X."/>
        </authorList>
    </citation>
    <scope>NUCLEOTIDE SEQUENCE</scope>
    <source>
        <strain evidence="3">B2637</strain>
    </source>
</reference>
<dbReference type="Gene3D" id="2.30.110.10">
    <property type="entry name" value="Electron Transport, Fmn-binding Protein, Chain A"/>
    <property type="match status" value="1"/>
</dbReference>
<dbReference type="InterPro" id="IPR050268">
    <property type="entry name" value="NADH-dep_flavin_reductase"/>
</dbReference>
<name>A0ABT0AG36_9SPHN</name>
<comment type="caution">
    <text evidence="3">The sequence shown here is derived from an EMBL/GenBank/DDBJ whole genome shotgun (WGS) entry which is preliminary data.</text>
</comment>
<dbReference type="Pfam" id="PF01613">
    <property type="entry name" value="Flavin_Reduct"/>
    <property type="match status" value="1"/>
</dbReference>
<dbReference type="InterPro" id="IPR012349">
    <property type="entry name" value="Split_barrel_FMN-bd"/>
</dbReference>
<organism evidence="3 4">
    <name type="scientific">Novosphingobium mangrovi</name>
    <name type="common">ex Hu et al. 2023</name>
    <dbReference type="NCBI Taxonomy" id="2930094"/>
    <lineage>
        <taxon>Bacteria</taxon>
        <taxon>Pseudomonadati</taxon>
        <taxon>Pseudomonadota</taxon>
        <taxon>Alphaproteobacteria</taxon>
        <taxon>Sphingomonadales</taxon>
        <taxon>Sphingomonadaceae</taxon>
        <taxon>Novosphingobium</taxon>
    </lineage>
</organism>
<dbReference type="PANTHER" id="PTHR30466:SF1">
    <property type="entry name" value="FMN REDUCTASE (NADH) RUTF"/>
    <property type="match status" value="1"/>
</dbReference>
<dbReference type="PANTHER" id="PTHR30466">
    <property type="entry name" value="FLAVIN REDUCTASE"/>
    <property type="match status" value="1"/>
</dbReference>
<accession>A0ABT0AG36</accession>
<keyword evidence="1" id="KW-0560">Oxidoreductase</keyword>
<gene>
    <name evidence="3" type="ORF">MTR65_15685</name>
</gene>
<dbReference type="InterPro" id="IPR002563">
    <property type="entry name" value="Flavin_Rdtase-like_dom"/>
</dbReference>
<dbReference type="SMART" id="SM00903">
    <property type="entry name" value="Flavin_Reduct"/>
    <property type="match status" value="1"/>
</dbReference>
<dbReference type="SUPFAM" id="SSF50475">
    <property type="entry name" value="FMN-binding split barrel"/>
    <property type="match status" value="1"/>
</dbReference>
<dbReference type="EMBL" id="JALHAT010000034">
    <property type="protein sequence ID" value="MCJ1962135.1"/>
    <property type="molecule type" value="Genomic_DNA"/>
</dbReference>
<dbReference type="RefSeq" id="WP_243801828.1">
    <property type="nucleotide sequence ID" value="NZ_JALHAT010000034.1"/>
</dbReference>
<proteinExistence type="predicted"/>
<evidence type="ECO:0000259" key="2">
    <source>
        <dbReference type="SMART" id="SM00903"/>
    </source>
</evidence>
<feature type="domain" description="Flavin reductase like" evidence="2">
    <location>
        <begin position="11"/>
        <end position="157"/>
    </location>
</feature>
<sequence>MIEMQDFRTAMSRLGAAVNIITTDGPEGRFGMTASAVCSVSDEPASLLVCINRSARMHRYLKANGRFAVNVLAAAQEGHSRRFSDSALTMDQRFEGCGPWIDMGGLPGLGEALAVLGCSVESVAEVGTHSVFFGTVEHLALGSEADGLAYFARRYHALPVAGAAA</sequence>
<evidence type="ECO:0000313" key="3">
    <source>
        <dbReference type="EMBL" id="MCJ1962135.1"/>
    </source>
</evidence>
<evidence type="ECO:0000313" key="4">
    <source>
        <dbReference type="Proteomes" id="UP001162802"/>
    </source>
</evidence>
<protein>
    <submittedName>
        <fullName evidence="3">Flavin reductase family protein</fullName>
    </submittedName>
</protein>
<evidence type="ECO:0000256" key="1">
    <source>
        <dbReference type="ARBA" id="ARBA00023002"/>
    </source>
</evidence>
<dbReference type="Proteomes" id="UP001162802">
    <property type="component" value="Unassembled WGS sequence"/>
</dbReference>
<keyword evidence="4" id="KW-1185">Reference proteome</keyword>